<organism evidence="1 2">
    <name type="scientific">Sumerlaea chitinivorans</name>
    <dbReference type="NCBI Taxonomy" id="2250252"/>
    <lineage>
        <taxon>Bacteria</taxon>
        <taxon>Candidatus Sumerlaeota</taxon>
        <taxon>Candidatus Sumerlaeia</taxon>
        <taxon>Candidatus Sumerlaeales</taxon>
        <taxon>Candidatus Sumerlaeaceae</taxon>
        <taxon>Candidatus Sumerlaea</taxon>
    </lineage>
</organism>
<dbReference type="EMBL" id="CP030759">
    <property type="protein sequence ID" value="AXA36489.1"/>
    <property type="molecule type" value="Genomic_DNA"/>
</dbReference>
<dbReference type="KEGG" id="schv:BRCON_1712"/>
<reference evidence="1 2" key="1">
    <citation type="submission" date="2018-05" db="EMBL/GenBank/DDBJ databases">
        <title>A metagenomic window into the 2 km-deep terrestrial subsurface aquifer revealed taxonomically and functionally diverse microbial community comprising novel uncultured bacterial lineages.</title>
        <authorList>
            <person name="Kadnikov V.V."/>
            <person name="Mardanov A.V."/>
            <person name="Beletsky A.V."/>
            <person name="Banks D."/>
            <person name="Pimenov N.V."/>
            <person name="Frank Y.A."/>
            <person name="Karnachuk O.V."/>
            <person name="Ravin N.V."/>
        </authorList>
    </citation>
    <scope>NUCLEOTIDE SEQUENCE [LARGE SCALE GENOMIC DNA]</scope>
    <source>
        <strain evidence="1">BY</strain>
    </source>
</reference>
<protein>
    <submittedName>
        <fullName evidence="1">Uncharacterized protein</fullName>
    </submittedName>
</protein>
<gene>
    <name evidence="1" type="ORF">BRCON_1712</name>
</gene>
<proteinExistence type="predicted"/>
<accession>A0A2Z4Y6D8</accession>
<name>A0A2Z4Y6D8_SUMC1</name>
<dbReference type="Proteomes" id="UP000262583">
    <property type="component" value="Chromosome"/>
</dbReference>
<evidence type="ECO:0000313" key="2">
    <source>
        <dbReference type="Proteomes" id="UP000262583"/>
    </source>
</evidence>
<evidence type="ECO:0000313" key="1">
    <source>
        <dbReference type="EMBL" id="AXA36489.1"/>
    </source>
</evidence>
<dbReference type="AlphaFoldDB" id="A0A2Z4Y6D8"/>
<sequence length="56" mass="6659">MLSEKYRGFFVKKPLPRRFTHARKLPSNSRLSRFYNAMHFSLQPETIRTASNEDVT</sequence>